<dbReference type="AlphaFoldDB" id="A0A2M4D5F7"/>
<evidence type="ECO:0000313" key="2">
    <source>
        <dbReference type="EMBL" id="MBW72776.1"/>
    </source>
</evidence>
<proteinExistence type="predicted"/>
<organism evidence="2">
    <name type="scientific">Anopheles darlingi</name>
    <name type="common">Mosquito</name>
    <dbReference type="NCBI Taxonomy" id="43151"/>
    <lineage>
        <taxon>Eukaryota</taxon>
        <taxon>Metazoa</taxon>
        <taxon>Ecdysozoa</taxon>
        <taxon>Arthropoda</taxon>
        <taxon>Hexapoda</taxon>
        <taxon>Insecta</taxon>
        <taxon>Pterygota</taxon>
        <taxon>Neoptera</taxon>
        <taxon>Endopterygota</taxon>
        <taxon>Diptera</taxon>
        <taxon>Nematocera</taxon>
        <taxon>Culicoidea</taxon>
        <taxon>Culicidae</taxon>
        <taxon>Anophelinae</taxon>
        <taxon>Anopheles</taxon>
    </lineage>
</organism>
<name>A0A2M4D5F7_ANODA</name>
<reference evidence="2" key="1">
    <citation type="submission" date="2018-01" db="EMBL/GenBank/DDBJ databases">
        <title>An insight into the sialome of Amazonian anophelines.</title>
        <authorList>
            <person name="Ribeiro J.M."/>
            <person name="Scarpassa V."/>
            <person name="Calvo E."/>
        </authorList>
    </citation>
    <scope>NUCLEOTIDE SEQUENCE</scope>
</reference>
<keyword evidence="1" id="KW-1133">Transmembrane helix</keyword>
<keyword evidence="1" id="KW-0812">Transmembrane</keyword>
<protein>
    <submittedName>
        <fullName evidence="2">Uncharacterized protein</fullName>
    </submittedName>
</protein>
<dbReference type="EMBL" id="GGFL01008598">
    <property type="protein sequence ID" value="MBW72776.1"/>
    <property type="molecule type" value="Transcribed_RNA"/>
</dbReference>
<keyword evidence="1" id="KW-0472">Membrane</keyword>
<accession>A0A2M4D5F7</accession>
<feature type="transmembrane region" description="Helical" evidence="1">
    <location>
        <begin position="72"/>
        <end position="90"/>
    </location>
</feature>
<evidence type="ECO:0000256" key="1">
    <source>
        <dbReference type="SAM" id="Phobius"/>
    </source>
</evidence>
<sequence length="91" mass="9906">MPCLSPTGGWPFGRAGSSAFAAVLGTIFEATSSAADTVLPIALCPTTNRLQLKFDFARSGLNRKGFSTFRNFLGLGMFWWVLIAVFHVGWF</sequence>